<evidence type="ECO:0000313" key="10">
    <source>
        <dbReference type="EMBL" id="KAK6748309.1"/>
    </source>
</evidence>
<evidence type="ECO:0000313" key="11">
    <source>
        <dbReference type="Proteomes" id="UP001303046"/>
    </source>
</evidence>
<evidence type="ECO:0000256" key="4">
    <source>
        <dbReference type="ARBA" id="ARBA00023054"/>
    </source>
</evidence>
<dbReference type="InterPro" id="IPR036961">
    <property type="entry name" value="Kinesin_motor_dom_sf"/>
</dbReference>
<comment type="caution">
    <text evidence="10">The sequence shown here is derived from an EMBL/GenBank/DDBJ whole genome shotgun (WGS) entry which is preliminary data.</text>
</comment>
<keyword evidence="6" id="KW-0963">Cytoplasm</keyword>
<dbReference type="PROSITE" id="PS50067">
    <property type="entry name" value="KINESIN_MOTOR_2"/>
    <property type="match status" value="1"/>
</dbReference>
<evidence type="ECO:0000256" key="8">
    <source>
        <dbReference type="SAM" id="Coils"/>
    </source>
</evidence>
<dbReference type="SUPFAM" id="SSF52540">
    <property type="entry name" value="P-loop containing nucleoside triphosphate hydrolases"/>
    <property type="match status" value="1"/>
</dbReference>
<sequence>MLLVAVQPSSFVTMWRRVLGDQGIGTTSRSHGNKNVMMAIGAYGLDHIGYKDIRQGTSLPQLIRCVKSTSDDADTFYKTLQVKAEATKAEVLTAELVLSSGLELYRGSAIPTIIGAGALTPFTFGKFYGLSNPAFTCATITAPLRLSTNQSKQLPIGGLVQRVMEDRISVVARIRPGFGDGQVEWVKNGERNVMRRDGSETYTFDDVFDQLCTNEELYGSVMSGIVDSALAGFNTTVCAYGQSGAGKTHTLTGSECEDGIVQNTFCALLETISKSSDRKYMLRISYLEIYNERIRDLLSDNANDLPIYENKYGVAQIEGLKEVVVTGEAEVERLLEEAQERRQFGETRLNERSSRSHTIIRLTIESHDVNYGGNGTRCSIMNLVDLAGSENAASAGTQGIRQKEGANINRSLLALSKVVSSLADNQKFIPFRDSKLTRILKPSLAGNSKTAIICCIAPFSIAETSSTLKFARQAKKIVTRPVVNEVTDDGVLAKCLKEIEFLKQELEKTKKENNQEERSGEQRTKLAELMKGILNGRSSTEAPPVHCRKARRQTWAPGNGLLGLSARRSFSPPCKKAWGLGSVEENEGQSNEKLDEVESAVMDTTEVGTSVAIQPPTSRRERYVNRNDNETQTSESCLLDRNDEILTLKKGNATLLQQLAAKNKRCNELETQLGEFAATLESMKFIMVNQLQEVPSRTQILEEKLVTAKQRCEQFASENLKLKIEIDALKVHTAMELDSSAGAGILKIGEPRSTHMNVGERSKEDEKEPRSAVLKDFQQQYSVVMKENGDEMQQLRKNNEDLLTRIEILVNERNSSAFESEEQVRLLKEKITELKTAIDRKSKRLEVAEKHKEEVDFLNKRMERLISENKDLTARLKVKMDSTEVLSSRINSLRDEMNEKQGQITQLQHAKKSLEVVREKLKEENETLLTSVKSIRSEFSAFRADVDSKMYEKDTRITHLLEQANTNQHRILVLDTDLTIARKDLELYKNTVANMVKTQDDAQKFSSQQSDLKEQLEVLLEKLSVLKKAKEKAEEDVIAKDKMLKKAMDAVTMLETTSHSSQWIKEKVKLGQQIEDLQRQVKDATEALEIRQAIPSYKCCEEHKRLSEENVSLRQQLEQVICDTKGKVAEVENLRHCLQESQKEMDVLKEKVRRYRMQKVNGIQYVDELKETIAKNEGELKVARKREASLIEELRQAKKARAELEMFCGENQMFRACSNGLATKKKSEEKTPLYEEPACKQQALFQMISSCFDTTVDFIFDIL</sequence>
<organism evidence="10 11">
    <name type="scientific">Necator americanus</name>
    <name type="common">Human hookworm</name>
    <dbReference type="NCBI Taxonomy" id="51031"/>
    <lineage>
        <taxon>Eukaryota</taxon>
        <taxon>Metazoa</taxon>
        <taxon>Ecdysozoa</taxon>
        <taxon>Nematoda</taxon>
        <taxon>Chromadorea</taxon>
        <taxon>Rhabditida</taxon>
        <taxon>Rhabditina</taxon>
        <taxon>Rhabditomorpha</taxon>
        <taxon>Strongyloidea</taxon>
        <taxon>Ancylostomatidae</taxon>
        <taxon>Bunostominae</taxon>
        <taxon>Necator</taxon>
    </lineage>
</organism>
<gene>
    <name evidence="10" type="primary">Necator_chrIV.g14417</name>
    <name evidence="10" type="ORF">RB195_001123</name>
</gene>
<evidence type="ECO:0000256" key="6">
    <source>
        <dbReference type="ARBA" id="ARBA00023212"/>
    </source>
</evidence>
<feature type="coiled-coil region" evidence="8">
    <location>
        <begin position="317"/>
        <end position="348"/>
    </location>
</feature>
<feature type="binding site" evidence="7">
    <location>
        <begin position="241"/>
        <end position="248"/>
    </location>
    <ligand>
        <name>ATP</name>
        <dbReference type="ChEBI" id="CHEBI:30616"/>
    </ligand>
</feature>
<feature type="coiled-coil region" evidence="8">
    <location>
        <begin position="1067"/>
        <end position="1200"/>
    </location>
</feature>
<keyword evidence="6" id="KW-0206">Cytoskeleton</keyword>
<comment type="subcellular location">
    <subcellularLocation>
        <location evidence="1">Cytoplasm</location>
        <location evidence="1">Cytoskeleton</location>
    </subcellularLocation>
</comment>
<evidence type="ECO:0000256" key="3">
    <source>
        <dbReference type="ARBA" id="ARBA00022840"/>
    </source>
</evidence>
<dbReference type="SMART" id="SM00129">
    <property type="entry name" value="KISc"/>
    <property type="match status" value="1"/>
</dbReference>
<feature type="domain" description="Kinesin motor" evidence="9">
    <location>
        <begin position="167"/>
        <end position="477"/>
    </location>
</feature>
<dbReference type="Pfam" id="PF00225">
    <property type="entry name" value="Kinesin"/>
    <property type="match status" value="1"/>
</dbReference>
<name>A0ABR1DCT6_NECAM</name>
<dbReference type="InterPro" id="IPR027417">
    <property type="entry name" value="P-loop_NTPase"/>
</dbReference>
<keyword evidence="3 7" id="KW-0067">ATP-binding</keyword>
<dbReference type="Gene3D" id="3.40.850.10">
    <property type="entry name" value="Kinesin motor domain"/>
    <property type="match status" value="1"/>
</dbReference>
<evidence type="ECO:0000256" key="5">
    <source>
        <dbReference type="ARBA" id="ARBA00023175"/>
    </source>
</evidence>
<comment type="similarity">
    <text evidence="7">Belongs to the TRAFAC class myosin-kinesin ATPase superfamily. Kinesin family.</text>
</comment>
<dbReference type="EMBL" id="JAVFWL010000004">
    <property type="protein sequence ID" value="KAK6748309.1"/>
    <property type="molecule type" value="Genomic_DNA"/>
</dbReference>
<feature type="coiled-coil region" evidence="8">
    <location>
        <begin position="492"/>
        <end position="523"/>
    </location>
</feature>
<dbReference type="InterPro" id="IPR027640">
    <property type="entry name" value="Kinesin-like_fam"/>
</dbReference>
<proteinExistence type="inferred from homology"/>
<dbReference type="PANTHER" id="PTHR47968:SF75">
    <property type="entry name" value="CENTROMERE-ASSOCIATED PROTEIN E"/>
    <property type="match status" value="1"/>
</dbReference>
<keyword evidence="2 7" id="KW-0547">Nucleotide-binding</keyword>
<reference evidence="10 11" key="1">
    <citation type="submission" date="2023-08" db="EMBL/GenBank/DDBJ databases">
        <title>A Necator americanus chromosomal reference genome.</title>
        <authorList>
            <person name="Ilik V."/>
            <person name="Petrzelkova K.J."/>
            <person name="Pardy F."/>
            <person name="Fuh T."/>
            <person name="Niatou-Singa F.S."/>
            <person name="Gouil Q."/>
            <person name="Baker L."/>
            <person name="Ritchie M.E."/>
            <person name="Jex A.R."/>
            <person name="Gazzola D."/>
            <person name="Li H."/>
            <person name="Toshio Fujiwara R."/>
            <person name="Zhan B."/>
            <person name="Aroian R.V."/>
            <person name="Pafco B."/>
            <person name="Schwarz E.M."/>
        </authorList>
    </citation>
    <scope>NUCLEOTIDE SEQUENCE [LARGE SCALE GENOMIC DNA]</scope>
    <source>
        <strain evidence="10 11">Aroian</strain>
        <tissue evidence="10">Whole animal</tissue>
    </source>
</reference>
<evidence type="ECO:0000256" key="7">
    <source>
        <dbReference type="PROSITE-ProRule" id="PRU00283"/>
    </source>
</evidence>
<keyword evidence="11" id="KW-1185">Reference proteome</keyword>
<dbReference type="PANTHER" id="PTHR47968">
    <property type="entry name" value="CENTROMERE PROTEIN E"/>
    <property type="match status" value="1"/>
</dbReference>
<evidence type="ECO:0000259" key="9">
    <source>
        <dbReference type="PROSITE" id="PS50067"/>
    </source>
</evidence>
<feature type="coiled-coil region" evidence="8">
    <location>
        <begin position="1002"/>
        <end position="1036"/>
    </location>
</feature>
<evidence type="ECO:0000256" key="2">
    <source>
        <dbReference type="ARBA" id="ARBA00022741"/>
    </source>
</evidence>
<dbReference type="InterPro" id="IPR001752">
    <property type="entry name" value="Kinesin_motor_dom"/>
</dbReference>
<accession>A0ABR1DCT6</accession>
<keyword evidence="5 7" id="KW-0505">Motor protein</keyword>
<dbReference type="PRINTS" id="PR00380">
    <property type="entry name" value="KINESINHEAVY"/>
</dbReference>
<protein>
    <recommendedName>
        <fullName evidence="9">Kinesin motor domain-containing protein</fullName>
    </recommendedName>
</protein>
<keyword evidence="4 8" id="KW-0175">Coiled coil</keyword>
<dbReference type="Proteomes" id="UP001303046">
    <property type="component" value="Unassembled WGS sequence"/>
</dbReference>
<feature type="coiled-coil region" evidence="8">
    <location>
        <begin position="785"/>
        <end position="938"/>
    </location>
</feature>
<evidence type="ECO:0000256" key="1">
    <source>
        <dbReference type="ARBA" id="ARBA00004245"/>
    </source>
</evidence>